<feature type="transmembrane region" description="Helical" evidence="7">
    <location>
        <begin position="425"/>
        <end position="450"/>
    </location>
</feature>
<dbReference type="CDD" id="cd14014">
    <property type="entry name" value="STKc_PknB_like"/>
    <property type="match status" value="1"/>
</dbReference>
<dbReference type="InterPro" id="IPR008271">
    <property type="entry name" value="Ser/Thr_kinase_AS"/>
</dbReference>
<dbReference type="SMART" id="SM00220">
    <property type="entry name" value="S_TKc"/>
    <property type="match status" value="1"/>
</dbReference>
<dbReference type="InterPro" id="IPR011009">
    <property type="entry name" value="Kinase-like_dom_sf"/>
</dbReference>
<feature type="domain" description="Protein kinase" evidence="8">
    <location>
        <begin position="15"/>
        <end position="274"/>
    </location>
</feature>
<dbReference type="PANTHER" id="PTHR43289:SF34">
    <property type="entry name" value="SERINE_THREONINE-PROTEIN KINASE YBDM-RELATED"/>
    <property type="match status" value="1"/>
</dbReference>
<evidence type="ECO:0000256" key="5">
    <source>
        <dbReference type="PROSITE-ProRule" id="PRU10141"/>
    </source>
</evidence>
<evidence type="ECO:0000256" key="7">
    <source>
        <dbReference type="SAM" id="Phobius"/>
    </source>
</evidence>
<dbReference type="InterPro" id="IPR000719">
    <property type="entry name" value="Prot_kinase_dom"/>
</dbReference>
<dbReference type="EMBL" id="JBHTJA010000041">
    <property type="protein sequence ID" value="MFD0902752.1"/>
    <property type="molecule type" value="Genomic_DNA"/>
</dbReference>
<feature type="binding site" evidence="5">
    <location>
        <position position="43"/>
    </location>
    <ligand>
        <name>ATP</name>
        <dbReference type="ChEBI" id="CHEBI:30616"/>
    </ligand>
</feature>
<gene>
    <name evidence="9" type="ORF">ACFQ11_20290</name>
</gene>
<dbReference type="PROSITE" id="PS50011">
    <property type="entry name" value="PROTEIN_KINASE_DOM"/>
    <property type="match status" value="1"/>
</dbReference>
<sequence>MEPLRQGDPCEVGPYRLEGRLGGGGMGRVFLGRSRGGRSVAVKVVRPELADDAGFRRRFALEVEAARRVGGFYTAQVVDAGPDADPPWLVTAYVPGPSLHQAVSAHGPLPPESVAVLGAGLAEGLAAVHACGLVHRDLKPSNVILADDGPRIIDFGISRALDATSHTRSQAVVGTPSFMSPEQARGREIGPASDVFSLACVLAFAATGRSPFGTGPAEAVVYRIVHDEPDLAGLPGHLVGLVRRCLAKDPGARPDLADVLDELADPARATARWLPPPVATMVTERLPAVTVPAHDAGERPSRTSAARPDERTGPFAGPAGPAIPPPRPGGGPFTAPAPAGPQRTTAAAQGGATAIAATALAMLCLPGLLGMMLMGFNLLGLFPPNPDRFEMSPFTIIFLLNLAIAVAEAAGLARGASLLSQRDAAGARLIAVTAGVAALHGMSGIVQFFLTGGEPDSAAASAILGVFVAAPLTAVAGVAATTTALLPSTRRWCLPRH</sequence>
<organism evidence="9 10">
    <name type="scientific">Actinomadura sediminis</name>
    <dbReference type="NCBI Taxonomy" id="1038904"/>
    <lineage>
        <taxon>Bacteria</taxon>
        <taxon>Bacillati</taxon>
        <taxon>Actinomycetota</taxon>
        <taxon>Actinomycetes</taxon>
        <taxon>Streptosporangiales</taxon>
        <taxon>Thermomonosporaceae</taxon>
        <taxon>Actinomadura</taxon>
    </lineage>
</organism>
<feature type="compositionally biased region" description="Low complexity" evidence="6">
    <location>
        <begin position="333"/>
        <end position="346"/>
    </location>
</feature>
<keyword evidence="7" id="KW-1133">Transmembrane helix</keyword>
<keyword evidence="4 5" id="KW-0067">ATP-binding</keyword>
<keyword evidence="1 9" id="KW-0808">Transferase</keyword>
<feature type="transmembrane region" description="Helical" evidence="7">
    <location>
        <begin position="462"/>
        <end position="486"/>
    </location>
</feature>
<dbReference type="EC" id="2.7.11.1" evidence="9"/>
<dbReference type="Gene3D" id="1.10.510.10">
    <property type="entry name" value="Transferase(Phosphotransferase) domain 1"/>
    <property type="match status" value="1"/>
</dbReference>
<accession>A0ABW3EU22</accession>
<evidence type="ECO:0000256" key="3">
    <source>
        <dbReference type="ARBA" id="ARBA00022777"/>
    </source>
</evidence>
<dbReference type="RefSeq" id="WP_378300845.1">
    <property type="nucleotide sequence ID" value="NZ_JBHTJA010000041.1"/>
</dbReference>
<evidence type="ECO:0000256" key="4">
    <source>
        <dbReference type="ARBA" id="ARBA00022840"/>
    </source>
</evidence>
<evidence type="ECO:0000313" key="10">
    <source>
        <dbReference type="Proteomes" id="UP001596972"/>
    </source>
</evidence>
<keyword evidence="7" id="KW-0472">Membrane</keyword>
<feature type="region of interest" description="Disordered" evidence="6">
    <location>
        <begin position="292"/>
        <end position="346"/>
    </location>
</feature>
<dbReference type="PROSITE" id="PS00107">
    <property type="entry name" value="PROTEIN_KINASE_ATP"/>
    <property type="match status" value="1"/>
</dbReference>
<dbReference type="InterPro" id="IPR017441">
    <property type="entry name" value="Protein_kinase_ATP_BS"/>
</dbReference>
<evidence type="ECO:0000256" key="6">
    <source>
        <dbReference type="SAM" id="MobiDB-lite"/>
    </source>
</evidence>
<keyword evidence="10" id="KW-1185">Reference proteome</keyword>
<proteinExistence type="predicted"/>
<dbReference type="GO" id="GO:0004674">
    <property type="term" value="F:protein serine/threonine kinase activity"/>
    <property type="evidence" value="ECO:0007669"/>
    <property type="project" value="UniProtKB-EC"/>
</dbReference>
<keyword evidence="7" id="KW-0812">Transmembrane</keyword>
<protein>
    <submittedName>
        <fullName evidence="9">Serine/threonine-protein kinase</fullName>
        <ecNumber evidence="9">2.7.11.1</ecNumber>
    </submittedName>
</protein>
<dbReference type="Proteomes" id="UP001596972">
    <property type="component" value="Unassembled WGS sequence"/>
</dbReference>
<dbReference type="Pfam" id="PF00069">
    <property type="entry name" value="Pkinase"/>
    <property type="match status" value="1"/>
</dbReference>
<name>A0ABW3EU22_9ACTN</name>
<keyword evidence="3 9" id="KW-0418">Kinase</keyword>
<feature type="compositionally biased region" description="Basic and acidic residues" evidence="6">
    <location>
        <begin position="295"/>
        <end position="312"/>
    </location>
</feature>
<dbReference type="PROSITE" id="PS00108">
    <property type="entry name" value="PROTEIN_KINASE_ST"/>
    <property type="match status" value="1"/>
</dbReference>
<dbReference type="SUPFAM" id="SSF56112">
    <property type="entry name" value="Protein kinase-like (PK-like)"/>
    <property type="match status" value="1"/>
</dbReference>
<evidence type="ECO:0000259" key="8">
    <source>
        <dbReference type="PROSITE" id="PS50011"/>
    </source>
</evidence>
<evidence type="ECO:0000256" key="1">
    <source>
        <dbReference type="ARBA" id="ARBA00022679"/>
    </source>
</evidence>
<dbReference type="PANTHER" id="PTHR43289">
    <property type="entry name" value="MITOGEN-ACTIVATED PROTEIN KINASE KINASE KINASE 20-RELATED"/>
    <property type="match status" value="1"/>
</dbReference>
<keyword evidence="2 5" id="KW-0547">Nucleotide-binding</keyword>
<reference evidence="10" key="1">
    <citation type="journal article" date="2019" name="Int. J. Syst. Evol. Microbiol.">
        <title>The Global Catalogue of Microorganisms (GCM) 10K type strain sequencing project: providing services to taxonomists for standard genome sequencing and annotation.</title>
        <authorList>
            <consortium name="The Broad Institute Genomics Platform"/>
            <consortium name="The Broad Institute Genome Sequencing Center for Infectious Disease"/>
            <person name="Wu L."/>
            <person name="Ma J."/>
        </authorList>
    </citation>
    <scope>NUCLEOTIDE SEQUENCE [LARGE SCALE GENOMIC DNA]</scope>
    <source>
        <strain evidence="10">JCM 31202</strain>
    </source>
</reference>
<feature type="transmembrane region" description="Helical" evidence="7">
    <location>
        <begin position="352"/>
        <end position="374"/>
    </location>
</feature>
<feature type="transmembrane region" description="Helical" evidence="7">
    <location>
        <begin position="394"/>
        <end position="413"/>
    </location>
</feature>
<evidence type="ECO:0000256" key="2">
    <source>
        <dbReference type="ARBA" id="ARBA00022741"/>
    </source>
</evidence>
<dbReference type="Gene3D" id="3.30.200.20">
    <property type="entry name" value="Phosphorylase Kinase, domain 1"/>
    <property type="match status" value="1"/>
</dbReference>
<comment type="caution">
    <text evidence="9">The sequence shown here is derived from an EMBL/GenBank/DDBJ whole genome shotgun (WGS) entry which is preliminary data.</text>
</comment>
<evidence type="ECO:0000313" key="9">
    <source>
        <dbReference type="EMBL" id="MFD0902752.1"/>
    </source>
</evidence>